<dbReference type="PANTHER" id="PTHR43697">
    <property type="entry name" value="SERYL-TRNA SYNTHETASE"/>
    <property type="match status" value="1"/>
</dbReference>
<evidence type="ECO:0000313" key="15">
    <source>
        <dbReference type="EMBL" id="MEN2987485.1"/>
    </source>
</evidence>
<dbReference type="GO" id="GO:0004828">
    <property type="term" value="F:serine-tRNA ligase activity"/>
    <property type="evidence" value="ECO:0007669"/>
    <property type="project" value="UniProtKB-EC"/>
</dbReference>
<comment type="domain">
    <text evidence="12">Consists of two distinct domains, a catalytic core and a N-terminal extension that is involved in tRNA binding.</text>
</comment>
<dbReference type="InterPro" id="IPR042103">
    <property type="entry name" value="SerRS_1_N_sf"/>
</dbReference>
<feature type="binding site" evidence="12">
    <location>
        <begin position="353"/>
        <end position="356"/>
    </location>
    <ligand>
        <name>ATP</name>
        <dbReference type="ChEBI" id="CHEBI:30616"/>
    </ligand>
</feature>
<dbReference type="PIRSF" id="PIRSF001529">
    <property type="entry name" value="Ser-tRNA-synth_IIa"/>
    <property type="match status" value="1"/>
</dbReference>
<feature type="domain" description="Aminoacyl-transfer RNA synthetases class-II family profile" evidence="14">
    <location>
        <begin position="177"/>
        <end position="414"/>
    </location>
</feature>
<comment type="caution">
    <text evidence="12">Lacks conserved residue(s) required for the propagation of feature annotation.</text>
</comment>
<keyword evidence="6 12" id="KW-0547">Nucleotide-binding</keyword>
<evidence type="ECO:0000259" key="14">
    <source>
        <dbReference type="PROSITE" id="PS50862"/>
    </source>
</evidence>
<comment type="similarity">
    <text evidence="3 12">Belongs to the class-II aminoacyl-tRNA synthetase family. Type-1 seryl-tRNA synthetase subfamily.</text>
</comment>
<comment type="pathway">
    <text evidence="2 12">Aminoacyl-tRNA biosynthesis; selenocysteinyl-tRNA(Sec) biosynthesis; L-seryl-tRNA(Sec) from L-serine and tRNA(Sec): step 1/1.</text>
</comment>
<dbReference type="Pfam" id="PF02403">
    <property type="entry name" value="Seryl_tRNA_N"/>
    <property type="match status" value="1"/>
</dbReference>
<comment type="subcellular location">
    <subcellularLocation>
        <location evidence="1 12">Cytoplasm</location>
    </subcellularLocation>
</comment>
<evidence type="ECO:0000256" key="13">
    <source>
        <dbReference type="SAM" id="Coils"/>
    </source>
</evidence>
<keyword evidence="5 12" id="KW-0436">Ligase</keyword>
<evidence type="ECO:0000256" key="6">
    <source>
        <dbReference type="ARBA" id="ARBA00022741"/>
    </source>
</evidence>
<dbReference type="InterPro" id="IPR015866">
    <property type="entry name" value="Ser-tRNA-synth_1_N"/>
</dbReference>
<comment type="subunit">
    <text evidence="12">Homodimer. The tRNA molecule binds across the dimer.</text>
</comment>
<dbReference type="InterPro" id="IPR033729">
    <property type="entry name" value="SerRS_core"/>
</dbReference>
<protein>
    <recommendedName>
        <fullName evidence="12">Serine--tRNA ligase</fullName>
        <ecNumber evidence="12">6.1.1.11</ecNumber>
    </recommendedName>
    <alternativeName>
        <fullName evidence="12">Seryl-tRNA synthetase</fullName>
        <shortName evidence="12">SerRS</shortName>
    </alternativeName>
    <alternativeName>
        <fullName evidence="12">Seryl-tRNA(Ser/Sec) synthetase</fullName>
    </alternativeName>
</protein>
<dbReference type="InterPro" id="IPR006195">
    <property type="entry name" value="aa-tRNA-synth_II"/>
</dbReference>
<evidence type="ECO:0000256" key="11">
    <source>
        <dbReference type="ARBA" id="ARBA00048823"/>
    </source>
</evidence>
<evidence type="ECO:0000256" key="7">
    <source>
        <dbReference type="ARBA" id="ARBA00022840"/>
    </source>
</evidence>
<comment type="function">
    <text evidence="12">Catalyzes the attachment of serine to tRNA(Ser). Is also able to aminoacylate tRNA(Sec) with serine, to form the misacylated tRNA L-seryl-tRNA(Sec), which will be further converted into selenocysteinyl-tRNA(Sec).</text>
</comment>
<keyword evidence="4 12" id="KW-0963">Cytoplasm</keyword>
<feature type="binding site" evidence="12">
    <location>
        <begin position="235"/>
        <end position="237"/>
    </location>
    <ligand>
        <name>L-serine</name>
        <dbReference type="ChEBI" id="CHEBI:33384"/>
    </ligand>
</feature>
<dbReference type="InterPro" id="IPR045864">
    <property type="entry name" value="aa-tRNA-synth_II/BPL/LPL"/>
</dbReference>
<dbReference type="PROSITE" id="PS50862">
    <property type="entry name" value="AA_TRNA_LIGASE_II"/>
    <property type="match status" value="1"/>
</dbReference>
<feature type="binding site" evidence="12">
    <location>
        <position position="289"/>
    </location>
    <ligand>
        <name>L-serine</name>
        <dbReference type="ChEBI" id="CHEBI:33384"/>
    </ligand>
</feature>
<dbReference type="SUPFAM" id="SSF46589">
    <property type="entry name" value="tRNA-binding arm"/>
    <property type="match status" value="1"/>
</dbReference>
<feature type="binding site" evidence="12">
    <location>
        <begin position="266"/>
        <end position="268"/>
    </location>
    <ligand>
        <name>ATP</name>
        <dbReference type="ChEBI" id="CHEBI:30616"/>
    </ligand>
</feature>
<keyword evidence="9 12" id="KW-0030">Aminoacyl-tRNA synthetase</keyword>
<dbReference type="PANTHER" id="PTHR43697:SF1">
    <property type="entry name" value="SERINE--TRNA LIGASE"/>
    <property type="match status" value="1"/>
</dbReference>
<comment type="catalytic activity">
    <reaction evidence="11 12">
        <text>tRNA(Ser) + L-serine + ATP = L-seryl-tRNA(Ser) + AMP + diphosphate + H(+)</text>
        <dbReference type="Rhea" id="RHEA:12292"/>
        <dbReference type="Rhea" id="RHEA-COMP:9669"/>
        <dbReference type="Rhea" id="RHEA-COMP:9703"/>
        <dbReference type="ChEBI" id="CHEBI:15378"/>
        <dbReference type="ChEBI" id="CHEBI:30616"/>
        <dbReference type="ChEBI" id="CHEBI:33019"/>
        <dbReference type="ChEBI" id="CHEBI:33384"/>
        <dbReference type="ChEBI" id="CHEBI:78442"/>
        <dbReference type="ChEBI" id="CHEBI:78533"/>
        <dbReference type="ChEBI" id="CHEBI:456215"/>
        <dbReference type="EC" id="6.1.1.11"/>
    </reaction>
</comment>
<organism evidence="15 16">
    <name type="scientific">Tistrella arctica</name>
    <dbReference type="NCBI Taxonomy" id="3133430"/>
    <lineage>
        <taxon>Bacteria</taxon>
        <taxon>Pseudomonadati</taxon>
        <taxon>Pseudomonadota</taxon>
        <taxon>Alphaproteobacteria</taxon>
        <taxon>Geminicoccales</taxon>
        <taxon>Geminicoccaceae</taxon>
        <taxon>Tistrella</taxon>
    </lineage>
</organism>
<dbReference type="SUPFAM" id="SSF55681">
    <property type="entry name" value="Class II aaRS and biotin synthetases"/>
    <property type="match status" value="1"/>
</dbReference>
<dbReference type="InterPro" id="IPR002314">
    <property type="entry name" value="aa-tRNA-synt_IIb"/>
</dbReference>
<dbReference type="HAMAP" id="MF_00176">
    <property type="entry name" value="Ser_tRNA_synth_type1"/>
    <property type="match status" value="1"/>
</dbReference>
<evidence type="ECO:0000256" key="9">
    <source>
        <dbReference type="ARBA" id="ARBA00023146"/>
    </source>
</evidence>
<dbReference type="EMBL" id="JBBKTW010000001">
    <property type="protein sequence ID" value="MEN2987485.1"/>
    <property type="molecule type" value="Genomic_DNA"/>
</dbReference>
<keyword evidence="7 12" id="KW-0067">ATP-binding</keyword>
<dbReference type="Gene3D" id="3.30.930.10">
    <property type="entry name" value="Bira Bifunctional Protein, Domain 2"/>
    <property type="match status" value="1"/>
</dbReference>
<keyword evidence="13" id="KW-0175">Coiled coil</keyword>
<reference evidence="15 16" key="1">
    <citation type="submission" date="2024-03" db="EMBL/GenBank/DDBJ databases">
        <title>High-quality draft genome sequencing of Tistrella sp. BH-R2-4.</title>
        <authorList>
            <person name="Dong C."/>
        </authorList>
    </citation>
    <scope>NUCLEOTIDE SEQUENCE [LARGE SCALE GENOMIC DNA]</scope>
    <source>
        <strain evidence="15 16">BH-R2-4</strain>
    </source>
</reference>
<keyword evidence="16" id="KW-1185">Reference proteome</keyword>
<evidence type="ECO:0000256" key="1">
    <source>
        <dbReference type="ARBA" id="ARBA00004496"/>
    </source>
</evidence>
<keyword evidence="8 12" id="KW-0648">Protein biosynthesis</keyword>
<dbReference type="CDD" id="cd00770">
    <property type="entry name" value="SerRS_core"/>
    <property type="match status" value="1"/>
</dbReference>
<evidence type="ECO:0000256" key="3">
    <source>
        <dbReference type="ARBA" id="ARBA00010728"/>
    </source>
</evidence>
<evidence type="ECO:0000256" key="5">
    <source>
        <dbReference type="ARBA" id="ARBA00022598"/>
    </source>
</evidence>
<dbReference type="PRINTS" id="PR00981">
    <property type="entry name" value="TRNASYNTHSER"/>
</dbReference>
<proteinExistence type="inferred from homology"/>
<sequence>MHDIRLLRDAPEAFDAALGRRGIAPSSSQLLAIDEARRALIRELQELQARRNVASKEIGQIRRSGGDAAALTAEVQAIKERMPALEAEEAELGHKLDAALASLPNHLDDAVPAGADEADNVELRRWGTPRSFDFEPLPHYELGERMAAGPVLRGMDFERAAKIAGARFVVLAGPMARLERALAQFMLDLHTTEHGFVEVQPPYLVGTDAVFGTGQLPKFADDLFRTTDDRWLIPTSEVPLTNLVAGEILDEAVLPLRLTACTPCFRSEAGSAGRDTRGMLRQHQFSKVEMVSVTVPEASRDEQDYMTACAEAVLQKLELPYRVVMLCSGDTGFSAVRTHDIEVWVPAQQTYREISSVSNTRDFQARRMRARCRKAGERDTRFVHTLNGSGVAVGRALIALVENHQQADGSIRVPPALQPYLGGAATIGAA</sequence>
<evidence type="ECO:0000256" key="8">
    <source>
        <dbReference type="ARBA" id="ARBA00022917"/>
    </source>
</evidence>
<feature type="coiled-coil region" evidence="13">
    <location>
        <begin position="30"/>
        <end position="88"/>
    </location>
</feature>
<dbReference type="InterPro" id="IPR010978">
    <property type="entry name" value="tRNA-bd_arm"/>
</dbReference>
<dbReference type="EC" id="6.1.1.11" evidence="12"/>
<gene>
    <name evidence="12 15" type="primary">serS</name>
    <name evidence="15" type="ORF">WG926_04155</name>
</gene>
<evidence type="ECO:0000256" key="12">
    <source>
        <dbReference type="HAMAP-Rule" id="MF_00176"/>
    </source>
</evidence>
<accession>A0ABU9YFM6</accession>
<dbReference type="InterPro" id="IPR002317">
    <property type="entry name" value="Ser-tRNA-ligase_type_1"/>
</dbReference>
<comment type="catalytic activity">
    <reaction evidence="10 12">
        <text>tRNA(Sec) + L-serine + ATP = L-seryl-tRNA(Sec) + AMP + diphosphate + H(+)</text>
        <dbReference type="Rhea" id="RHEA:42580"/>
        <dbReference type="Rhea" id="RHEA-COMP:9742"/>
        <dbReference type="Rhea" id="RHEA-COMP:10128"/>
        <dbReference type="ChEBI" id="CHEBI:15378"/>
        <dbReference type="ChEBI" id="CHEBI:30616"/>
        <dbReference type="ChEBI" id="CHEBI:33019"/>
        <dbReference type="ChEBI" id="CHEBI:33384"/>
        <dbReference type="ChEBI" id="CHEBI:78442"/>
        <dbReference type="ChEBI" id="CHEBI:78533"/>
        <dbReference type="ChEBI" id="CHEBI:456215"/>
        <dbReference type="EC" id="6.1.1.11"/>
    </reaction>
</comment>
<evidence type="ECO:0000313" key="16">
    <source>
        <dbReference type="Proteomes" id="UP001413721"/>
    </source>
</evidence>
<feature type="binding site" evidence="12">
    <location>
        <position position="389"/>
    </location>
    <ligand>
        <name>L-serine</name>
        <dbReference type="ChEBI" id="CHEBI:33384"/>
    </ligand>
</feature>
<dbReference type="Proteomes" id="UP001413721">
    <property type="component" value="Unassembled WGS sequence"/>
</dbReference>
<evidence type="ECO:0000256" key="10">
    <source>
        <dbReference type="ARBA" id="ARBA00047929"/>
    </source>
</evidence>
<name>A0ABU9YFM6_9PROT</name>
<evidence type="ECO:0000256" key="2">
    <source>
        <dbReference type="ARBA" id="ARBA00005045"/>
    </source>
</evidence>
<comment type="caution">
    <text evidence="15">The sequence shown here is derived from an EMBL/GenBank/DDBJ whole genome shotgun (WGS) entry which is preliminary data.</text>
</comment>
<dbReference type="Pfam" id="PF00587">
    <property type="entry name" value="tRNA-synt_2b"/>
    <property type="match status" value="1"/>
</dbReference>
<evidence type="ECO:0000256" key="4">
    <source>
        <dbReference type="ARBA" id="ARBA00022490"/>
    </source>
</evidence>
<dbReference type="RefSeq" id="WP_345935470.1">
    <property type="nucleotide sequence ID" value="NZ_JBBKTV010000012.1"/>
</dbReference>
<dbReference type="NCBIfam" id="TIGR00414">
    <property type="entry name" value="serS"/>
    <property type="match status" value="1"/>
</dbReference>
<dbReference type="Gene3D" id="1.10.287.40">
    <property type="entry name" value="Serine-tRNA synthetase, tRNA binding domain"/>
    <property type="match status" value="1"/>
</dbReference>